<evidence type="ECO:0000313" key="3">
    <source>
        <dbReference type="EMBL" id="EHP42897.1"/>
    </source>
</evidence>
<dbReference type="Proteomes" id="UP000005808">
    <property type="component" value="Unassembled WGS sequence"/>
</dbReference>
<reference evidence="3 4" key="1">
    <citation type="journal article" date="2012" name="J. Bacteriol.">
        <title>De Novo Genome Project of Cupriavidus basilensis OR16.</title>
        <authorList>
            <person name="Cserhati M."/>
            <person name="Kriszt B."/>
            <person name="Szoboszlay S."/>
            <person name="Toth A."/>
            <person name="Szabo I."/>
            <person name="Tancsics A."/>
            <person name="Nagy I."/>
            <person name="Horvath B."/>
            <person name="Nagy I."/>
            <person name="Kukolya J."/>
        </authorList>
    </citation>
    <scope>NUCLEOTIDE SEQUENCE [LARGE SCALE GENOMIC DNA]</scope>
    <source>
        <strain evidence="3 4">OR16</strain>
    </source>
</reference>
<evidence type="ECO:0000256" key="1">
    <source>
        <dbReference type="SAM" id="MobiDB-lite"/>
    </source>
</evidence>
<keyword evidence="3" id="KW-0812">Transmembrane</keyword>
<comment type="caution">
    <text evidence="3">The sequence shown here is derived from an EMBL/GenBank/DDBJ whole genome shotgun (WGS) entry which is preliminary data.</text>
</comment>
<evidence type="ECO:0000313" key="4">
    <source>
        <dbReference type="Proteomes" id="UP000005808"/>
    </source>
</evidence>
<gene>
    <name evidence="3" type="ORF">OR16_11603</name>
</gene>
<feature type="compositionally biased region" description="Low complexity" evidence="1">
    <location>
        <begin position="27"/>
        <end position="44"/>
    </location>
</feature>
<feature type="region of interest" description="Disordered" evidence="1">
    <location>
        <begin position="27"/>
        <end position="48"/>
    </location>
</feature>
<evidence type="ECO:0000256" key="2">
    <source>
        <dbReference type="SAM" id="SignalP"/>
    </source>
</evidence>
<organism evidence="3 4">
    <name type="scientific">Cupriavidus basilensis OR16</name>
    <dbReference type="NCBI Taxonomy" id="1127483"/>
    <lineage>
        <taxon>Bacteria</taxon>
        <taxon>Pseudomonadati</taxon>
        <taxon>Pseudomonadota</taxon>
        <taxon>Betaproteobacteria</taxon>
        <taxon>Burkholderiales</taxon>
        <taxon>Burkholderiaceae</taxon>
        <taxon>Cupriavidus</taxon>
    </lineage>
</organism>
<keyword evidence="3" id="KW-0472">Membrane</keyword>
<name>H1S3J6_9BURK</name>
<accession>H1S3J6</accession>
<feature type="signal peptide" evidence="2">
    <location>
        <begin position="1"/>
        <end position="18"/>
    </location>
</feature>
<feature type="chain" id="PRO_5003554145" evidence="2">
    <location>
        <begin position="19"/>
        <end position="167"/>
    </location>
</feature>
<dbReference type="PATRIC" id="fig|1127483.3.peg.2329"/>
<protein>
    <submittedName>
        <fullName evidence="3">Transmembrane protein</fullName>
    </submittedName>
</protein>
<sequence>MTIAMLLAGGVWAGTALADSAFPQEAPSAAPARAPSPSARTSPSPYTPVKLPKHAKAYYDLYGGVEDLHVRRTASGNLIRFSYRVTDPWIAKVLSDKNATPYLFGRRSQALLQIPVMDKIGQLRQSGPLAVGQEYWMVFSNKGNLIKTGDRVNVMIGFFHIDGLVVE</sequence>
<keyword evidence="2" id="KW-0732">Signal</keyword>
<dbReference type="EMBL" id="AHJE01000026">
    <property type="protein sequence ID" value="EHP42897.1"/>
    <property type="molecule type" value="Genomic_DNA"/>
</dbReference>
<proteinExistence type="predicted"/>
<dbReference type="AlphaFoldDB" id="H1S3J6"/>